<gene>
    <name evidence="1" type="ORF">CRI94_16835</name>
</gene>
<dbReference type="InterPro" id="IPR026444">
    <property type="entry name" value="Secre_tail"/>
</dbReference>
<protein>
    <submittedName>
        <fullName evidence="1">Uncharacterized protein</fullName>
    </submittedName>
</protein>
<sequence>MTRPAAAQVTEVTTQDLLNLVGTSDIAQVFETGELDSSTNVDLNDLLNATGANQVYDIRPFTFSLTGEGLIRYRTVTEAQALGWPGSNDSYFSQASDAFALDLRDTNGDVVGSVYSYHTIETSGATEGDNSYGSSFETSSGSFTLKYDPPLLQYKTPLVFSPTPTTWSSSSTEESFATTSSITVDGEVEGYGTIRTPAGDFEVMRVRRETTQSGFTSTDYEFISPDAGFTVATIEGDGFGSYTVTLTAISDNFAETSIASNQTGAILDSDRLAISFSSGSSTDGQIALATYNRRPYNDDFDGSSATSGDGTSITPDVLFDDQYYLVYDVDDTLSGFTAEVCFDASTVPGVSDIQKLVLLTRDFPNEAWSPLNTTVNGSAVCASVSDFSQFALGSNTTYNALPVELSAFDVVADNGTALLTWSTLSEQANDGFHIEHRTDKRAGWSRIGFVDGVGTTDQAQSYRFRTDALTPGVHHFRLVQVDLDGTSTLTSERTLRIRPSDAVMLISPAPNPAASNARIGLVLRESADVTVEVFDVLGRRQALLHDGLLSAGPEHSFRVDVSTWASGTYLVRVTGAGSPTATRLTVVR</sequence>
<evidence type="ECO:0000313" key="2">
    <source>
        <dbReference type="Proteomes" id="UP000220102"/>
    </source>
</evidence>
<dbReference type="Gene3D" id="2.40.360.20">
    <property type="match status" value="1"/>
</dbReference>
<name>A0A2A8CTS0_9BACT</name>
<reference evidence="1 2" key="1">
    <citation type="submission" date="2017-10" db="EMBL/GenBank/DDBJ databases">
        <title>Draft genome of Longibacter Salinarum.</title>
        <authorList>
            <person name="Goh K.M."/>
            <person name="Shamsir M.S."/>
            <person name="Lim S.W."/>
        </authorList>
    </citation>
    <scope>NUCLEOTIDE SEQUENCE [LARGE SCALE GENOMIC DNA]</scope>
    <source>
        <strain evidence="1 2">KCTC 52045</strain>
    </source>
</reference>
<dbReference type="Proteomes" id="UP000220102">
    <property type="component" value="Unassembled WGS sequence"/>
</dbReference>
<dbReference type="EMBL" id="PDEQ01000012">
    <property type="protein sequence ID" value="PEN11086.1"/>
    <property type="molecule type" value="Genomic_DNA"/>
</dbReference>
<evidence type="ECO:0000313" key="1">
    <source>
        <dbReference type="EMBL" id="PEN11086.1"/>
    </source>
</evidence>
<dbReference type="RefSeq" id="WP_098078973.1">
    <property type="nucleotide sequence ID" value="NZ_PDEQ01000012.1"/>
</dbReference>
<dbReference type="OrthoDB" id="849076at2"/>
<keyword evidence="2" id="KW-1185">Reference proteome</keyword>
<dbReference type="AlphaFoldDB" id="A0A2A8CTS0"/>
<comment type="caution">
    <text evidence="1">The sequence shown here is derived from an EMBL/GenBank/DDBJ whole genome shotgun (WGS) entry which is preliminary data.</text>
</comment>
<proteinExistence type="predicted"/>
<organism evidence="1 2">
    <name type="scientific">Longibacter salinarum</name>
    <dbReference type="NCBI Taxonomy" id="1850348"/>
    <lineage>
        <taxon>Bacteria</taxon>
        <taxon>Pseudomonadati</taxon>
        <taxon>Rhodothermota</taxon>
        <taxon>Rhodothermia</taxon>
        <taxon>Rhodothermales</taxon>
        <taxon>Salisaetaceae</taxon>
        <taxon>Longibacter</taxon>
    </lineage>
</organism>
<accession>A0A2A8CTS0</accession>
<dbReference type="NCBIfam" id="TIGR04183">
    <property type="entry name" value="Por_Secre_tail"/>
    <property type="match status" value="1"/>
</dbReference>